<keyword evidence="2 9" id="KW-0813">Transport</keyword>
<dbReference type="InterPro" id="IPR022646">
    <property type="entry name" value="SecD/SecF_CS"/>
</dbReference>
<comment type="caution">
    <text evidence="11">The sequence shown here is derived from an EMBL/GenBank/DDBJ whole genome shotgun (WGS) entry which is preliminary data.</text>
</comment>
<name>A0ABS0SU78_9CAUL</name>
<dbReference type="HAMAP" id="MF_01464_B">
    <property type="entry name" value="SecF_B"/>
    <property type="match status" value="1"/>
</dbReference>
<accession>A0ABS0SU78</accession>
<keyword evidence="7 9" id="KW-0811">Translocation</keyword>
<comment type="similarity">
    <text evidence="9">Belongs to the SecD/SecF family. SecF subfamily.</text>
</comment>
<comment type="function">
    <text evidence="9">Part of the Sec protein translocase complex. Interacts with the SecYEG preprotein conducting channel. SecDF uses the proton motive force (PMF) to complete protein translocation after the ATP-dependent function of SecA.</text>
</comment>
<organism evidence="11 12">
    <name type="scientific">Caulobacter hibisci</name>
    <dbReference type="NCBI Taxonomy" id="2035993"/>
    <lineage>
        <taxon>Bacteria</taxon>
        <taxon>Pseudomonadati</taxon>
        <taxon>Pseudomonadota</taxon>
        <taxon>Alphaproteobacteria</taxon>
        <taxon>Caulobacterales</taxon>
        <taxon>Caulobacteraceae</taxon>
        <taxon>Caulobacter</taxon>
    </lineage>
</organism>
<gene>
    <name evidence="9 11" type="primary">secF</name>
    <name evidence="11" type="ORF">I4Q42_05215</name>
</gene>
<keyword evidence="3 9" id="KW-1003">Cell membrane</keyword>
<evidence type="ECO:0000313" key="11">
    <source>
        <dbReference type="EMBL" id="MBI1683064.1"/>
    </source>
</evidence>
<evidence type="ECO:0000256" key="4">
    <source>
        <dbReference type="ARBA" id="ARBA00022692"/>
    </source>
</evidence>
<evidence type="ECO:0000256" key="5">
    <source>
        <dbReference type="ARBA" id="ARBA00022927"/>
    </source>
</evidence>
<protein>
    <recommendedName>
        <fullName evidence="9">Protein-export membrane protein SecF</fullName>
    </recommendedName>
</protein>
<evidence type="ECO:0000256" key="1">
    <source>
        <dbReference type="ARBA" id="ARBA00004651"/>
    </source>
</evidence>
<feature type="transmembrane region" description="Helical" evidence="9">
    <location>
        <begin position="168"/>
        <end position="188"/>
    </location>
</feature>
<dbReference type="PRINTS" id="PR01755">
    <property type="entry name" value="SECFTRNLCASE"/>
</dbReference>
<evidence type="ECO:0000256" key="3">
    <source>
        <dbReference type="ARBA" id="ARBA00022475"/>
    </source>
</evidence>
<sequence>MAAWPLIRLIPRSTHFRFVRWAPVAAVISVLLILGSGVSFFTQGLNLGIDFKGGVALEARTPATAPIDLDKLRAVAKGTGAHDVQVQGFGAPNSAMVRFLPTEGGNATLEANRIKAEIVSKFPGMTMPAPTVIGAKVSGELLLGGFKALGIALLLMLGYIWFRFQWQFGVGAVVAVFHDIILTLGILSVMQIEFSMTSVAALLTVIGYSMNEKVITFDRLKENLRKYKSTPLREIIDLSENERLSRTIITGSTALLALGGTMIFGGPVLFPLVFTMVFGIIIGTYSSIYIALPIILVWGLKRGDEEAKPVKLGAASRP</sequence>
<dbReference type="InterPro" id="IPR048634">
    <property type="entry name" value="SecD_SecF_C"/>
</dbReference>
<dbReference type="Proteomes" id="UP000639859">
    <property type="component" value="Unassembled WGS sequence"/>
</dbReference>
<dbReference type="Pfam" id="PF02355">
    <property type="entry name" value="SecD_SecF_C"/>
    <property type="match status" value="1"/>
</dbReference>
<keyword evidence="6 9" id="KW-1133">Transmembrane helix</keyword>
<reference evidence="11 12" key="1">
    <citation type="submission" date="2020-11" db="EMBL/GenBank/DDBJ databases">
        <title>genome sequence of strain KACC 18849.</title>
        <authorList>
            <person name="Gao J."/>
            <person name="Zhang X."/>
        </authorList>
    </citation>
    <scope>NUCLEOTIDE SEQUENCE [LARGE SCALE GENOMIC DNA]</scope>
    <source>
        <strain evidence="11 12">KACC 18849</strain>
    </source>
</reference>
<evidence type="ECO:0000256" key="9">
    <source>
        <dbReference type="HAMAP-Rule" id="MF_01464"/>
    </source>
</evidence>
<feature type="transmembrane region" description="Helical" evidence="9">
    <location>
        <begin position="141"/>
        <end position="161"/>
    </location>
</feature>
<dbReference type="PANTHER" id="PTHR30081">
    <property type="entry name" value="PROTEIN-EXPORT MEMBRANE PROTEIN SEC"/>
    <property type="match status" value="1"/>
</dbReference>
<keyword evidence="12" id="KW-1185">Reference proteome</keyword>
<feature type="domain" description="Protein export membrane protein SecD/SecF C-terminal" evidence="10">
    <location>
        <begin position="128"/>
        <end position="299"/>
    </location>
</feature>
<dbReference type="RefSeq" id="WP_198575001.1">
    <property type="nucleotide sequence ID" value="NZ_JADWOX010000002.1"/>
</dbReference>
<dbReference type="InterPro" id="IPR005665">
    <property type="entry name" value="SecF_bac"/>
</dbReference>
<dbReference type="NCBIfam" id="TIGR00916">
    <property type="entry name" value="2A0604s01"/>
    <property type="match status" value="1"/>
</dbReference>
<feature type="transmembrane region" description="Helical" evidence="9">
    <location>
        <begin position="21"/>
        <end position="41"/>
    </location>
</feature>
<dbReference type="InterPro" id="IPR022813">
    <property type="entry name" value="SecD/SecF_arch_bac"/>
</dbReference>
<keyword evidence="5 9" id="KW-0653">Protein transport</keyword>
<evidence type="ECO:0000256" key="2">
    <source>
        <dbReference type="ARBA" id="ARBA00022448"/>
    </source>
</evidence>
<evidence type="ECO:0000256" key="7">
    <source>
        <dbReference type="ARBA" id="ARBA00023010"/>
    </source>
</evidence>
<evidence type="ECO:0000256" key="6">
    <source>
        <dbReference type="ARBA" id="ARBA00022989"/>
    </source>
</evidence>
<keyword evidence="8 9" id="KW-0472">Membrane</keyword>
<dbReference type="NCBIfam" id="TIGR00966">
    <property type="entry name" value="transloc_SecF"/>
    <property type="match status" value="1"/>
</dbReference>
<feature type="transmembrane region" description="Helical" evidence="9">
    <location>
        <begin position="276"/>
        <end position="300"/>
    </location>
</feature>
<evidence type="ECO:0000313" key="12">
    <source>
        <dbReference type="Proteomes" id="UP000639859"/>
    </source>
</evidence>
<dbReference type="PANTHER" id="PTHR30081:SF8">
    <property type="entry name" value="PROTEIN TRANSLOCASE SUBUNIT SECF"/>
    <property type="match status" value="1"/>
</dbReference>
<evidence type="ECO:0000256" key="8">
    <source>
        <dbReference type="ARBA" id="ARBA00023136"/>
    </source>
</evidence>
<evidence type="ECO:0000259" key="10">
    <source>
        <dbReference type="Pfam" id="PF02355"/>
    </source>
</evidence>
<dbReference type="InterPro" id="IPR055344">
    <property type="entry name" value="SecD_SecF_C_bact"/>
</dbReference>
<feature type="transmembrane region" description="Helical" evidence="9">
    <location>
        <begin position="248"/>
        <end position="270"/>
    </location>
</feature>
<dbReference type="Gene3D" id="1.20.1640.10">
    <property type="entry name" value="Multidrug efflux transporter AcrB transmembrane domain"/>
    <property type="match status" value="1"/>
</dbReference>
<dbReference type="Pfam" id="PF07549">
    <property type="entry name" value="Sec_GG"/>
    <property type="match status" value="1"/>
</dbReference>
<feature type="transmembrane region" description="Helical" evidence="9">
    <location>
        <begin position="194"/>
        <end position="211"/>
    </location>
</feature>
<proteinExistence type="inferred from homology"/>
<dbReference type="EMBL" id="JADWOX010000002">
    <property type="protein sequence ID" value="MBI1683064.1"/>
    <property type="molecule type" value="Genomic_DNA"/>
</dbReference>
<comment type="subcellular location">
    <subcellularLocation>
        <location evidence="1 9">Cell membrane</location>
        <topology evidence="1 9">Multi-pass membrane protein</topology>
    </subcellularLocation>
</comment>
<dbReference type="SUPFAM" id="SSF82866">
    <property type="entry name" value="Multidrug efflux transporter AcrB transmembrane domain"/>
    <property type="match status" value="1"/>
</dbReference>
<comment type="subunit">
    <text evidence="9">Forms a complex with SecD. Part of the essential Sec protein translocation apparatus which comprises SecA, SecYEG and auxiliary proteins SecDF-YajC and YidC.</text>
</comment>
<dbReference type="InterPro" id="IPR022645">
    <property type="entry name" value="SecD/SecF_bac"/>
</dbReference>
<keyword evidence="4 9" id="KW-0812">Transmembrane</keyword>